<sequence>MSDSLKSLADLRGLVAEMEGGRARRGRGIVTGHAGFDAAGVVRGRLHEVFGDGDSAAAPAFAALLARAAAEGAPVVWLRTDAAARRAPLYGPGLAAMGIDPATCIVAHASDEAALLSAAVDALRCTVLGAVIAESVGRSRFGLTGTRRLTLAAEASGVPLFLLRLDAAPAPSAAETRWRVAAALSQALAADAPGHPAFDVELLRRRAGPSGLGWRVEWDRDAGIFREAALSGALVPVAPGGAPGTHAARRAQGVA</sequence>
<protein>
    <submittedName>
        <fullName evidence="1">Protein ImuA</fullName>
    </submittedName>
</protein>
<dbReference type="PIRSF" id="PIRSF034285">
    <property type="entry name" value="UCP034285"/>
    <property type="match status" value="1"/>
</dbReference>
<name>A0A7W7AYP1_9SPHN</name>
<dbReference type="SUPFAM" id="SSF52540">
    <property type="entry name" value="P-loop containing nucleoside triphosphate hydrolases"/>
    <property type="match status" value="1"/>
</dbReference>
<dbReference type="InterPro" id="IPR017026">
    <property type="entry name" value="ImuA"/>
</dbReference>
<dbReference type="RefSeq" id="WP_184064287.1">
    <property type="nucleotide sequence ID" value="NZ_JACHNZ010000002.1"/>
</dbReference>
<keyword evidence="2" id="KW-1185">Reference proteome</keyword>
<gene>
    <name evidence="1" type="ORF">GGQ98_000395</name>
</gene>
<dbReference type="AlphaFoldDB" id="A0A7W7AYP1"/>
<accession>A0A7W7AYP1</accession>
<dbReference type="InterPro" id="IPR027417">
    <property type="entry name" value="P-loop_NTPase"/>
</dbReference>
<evidence type="ECO:0000313" key="1">
    <source>
        <dbReference type="EMBL" id="MBB4630792.1"/>
    </source>
</evidence>
<evidence type="ECO:0000313" key="2">
    <source>
        <dbReference type="Proteomes" id="UP000566324"/>
    </source>
</evidence>
<dbReference type="Proteomes" id="UP000566324">
    <property type="component" value="Unassembled WGS sequence"/>
</dbReference>
<reference evidence="1 2" key="1">
    <citation type="submission" date="2020-08" db="EMBL/GenBank/DDBJ databases">
        <title>Genomic Encyclopedia of Type Strains, Phase IV (KMG-IV): sequencing the most valuable type-strain genomes for metagenomic binning, comparative biology and taxonomic classification.</title>
        <authorList>
            <person name="Goeker M."/>
        </authorList>
    </citation>
    <scope>NUCLEOTIDE SEQUENCE [LARGE SCALE GENOMIC DNA]</scope>
    <source>
        <strain evidence="1 2">DSM 17328</strain>
    </source>
</reference>
<organism evidence="1 2">
    <name type="scientific">Sphingosinicella soli</name>
    <dbReference type="NCBI Taxonomy" id="333708"/>
    <lineage>
        <taxon>Bacteria</taxon>
        <taxon>Pseudomonadati</taxon>
        <taxon>Pseudomonadota</taxon>
        <taxon>Alphaproteobacteria</taxon>
        <taxon>Sphingomonadales</taxon>
        <taxon>Sphingosinicellaceae</taxon>
        <taxon>Sphingosinicella</taxon>
    </lineage>
</organism>
<dbReference type="Gene3D" id="3.40.50.300">
    <property type="entry name" value="P-loop containing nucleotide triphosphate hydrolases"/>
    <property type="match status" value="1"/>
</dbReference>
<dbReference type="EMBL" id="JACHNZ010000002">
    <property type="protein sequence ID" value="MBB4630792.1"/>
    <property type="molecule type" value="Genomic_DNA"/>
</dbReference>
<proteinExistence type="predicted"/>
<comment type="caution">
    <text evidence="1">The sequence shown here is derived from an EMBL/GenBank/DDBJ whole genome shotgun (WGS) entry which is preliminary data.</text>
</comment>